<sequence length="119" mass="13382">MERAYDLNCKPLSDLFLDYSIKMSVNPSDFNYPTNDYISKTKLITDIKKVTESIINFSNKCDLSLLCTDFEIVTAYDYPTRDQRRRQRSPAATQQNAGPGKQVHAVGGGRAQADRRAAA</sequence>
<keyword evidence="3" id="KW-1185">Reference proteome</keyword>
<comment type="caution">
    <text evidence="2">The sequence shown here is derived from an EMBL/GenBank/DDBJ whole genome shotgun (WGS) entry which is preliminary data.</text>
</comment>
<dbReference type="EMBL" id="BAABGR010000006">
    <property type="protein sequence ID" value="GAA4511857.1"/>
    <property type="molecule type" value="Genomic_DNA"/>
</dbReference>
<reference evidence="3" key="1">
    <citation type="journal article" date="2019" name="Int. J. Syst. Evol. Microbiol.">
        <title>The Global Catalogue of Microorganisms (GCM) 10K type strain sequencing project: providing services to taxonomists for standard genome sequencing and annotation.</title>
        <authorList>
            <consortium name="The Broad Institute Genomics Platform"/>
            <consortium name="The Broad Institute Genome Sequencing Center for Infectious Disease"/>
            <person name="Wu L."/>
            <person name="Ma J."/>
        </authorList>
    </citation>
    <scope>NUCLEOTIDE SEQUENCE [LARGE SCALE GENOMIC DNA]</scope>
    <source>
        <strain evidence="3">JCM 17858</strain>
    </source>
</reference>
<protein>
    <submittedName>
        <fullName evidence="2">Uncharacterized protein</fullName>
    </submittedName>
</protein>
<gene>
    <name evidence="2" type="ORF">GCM10023173_05120</name>
</gene>
<evidence type="ECO:0000313" key="3">
    <source>
        <dbReference type="Proteomes" id="UP001500394"/>
    </source>
</evidence>
<name>A0ABP8QWG3_9SPHI</name>
<feature type="region of interest" description="Disordered" evidence="1">
    <location>
        <begin position="78"/>
        <end position="119"/>
    </location>
</feature>
<dbReference type="Proteomes" id="UP001500394">
    <property type="component" value="Unassembled WGS sequence"/>
</dbReference>
<organism evidence="2 3">
    <name type="scientific">Sphingobacterium thermophilum</name>
    <dbReference type="NCBI Taxonomy" id="768534"/>
    <lineage>
        <taxon>Bacteria</taxon>
        <taxon>Pseudomonadati</taxon>
        <taxon>Bacteroidota</taxon>
        <taxon>Sphingobacteriia</taxon>
        <taxon>Sphingobacteriales</taxon>
        <taxon>Sphingobacteriaceae</taxon>
        <taxon>Sphingobacterium</taxon>
    </lineage>
</organism>
<proteinExistence type="predicted"/>
<evidence type="ECO:0000256" key="1">
    <source>
        <dbReference type="SAM" id="MobiDB-lite"/>
    </source>
</evidence>
<evidence type="ECO:0000313" key="2">
    <source>
        <dbReference type="EMBL" id="GAA4511857.1"/>
    </source>
</evidence>
<accession>A0ABP8QWG3</accession>